<dbReference type="Pfam" id="PF01067">
    <property type="entry name" value="Calpain_III"/>
    <property type="match status" value="1"/>
</dbReference>
<dbReference type="PANTHER" id="PTHR10183:SF433">
    <property type="entry name" value="CALPAIN-A-RELATED"/>
    <property type="match status" value="1"/>
</dbReference>
<dbReference type="Proteomes" id="UP000266721">
    <property type="component" value="Unassembled WGS sequence"/>
</dbReference>
<dbReference type="SUPFAM" id="SSF49758">
    <property type="entry name" value="Calpain large subunit, middle domain (domain III)"/>
    <property type="match status" value="1"/>
</dbReference>
<protein>
    <recommendedName>
        <fullName evidence="2">Peptidase C2 calpain domain-containing protein</fullName>
    </recommendedName>
</protein>
<dbReference type="InterPro" id="IPR022682">
    <property type="entry name" value="Calpain_domain_III"/>
</dbReference>
<dbReference type="InterPro" id="IPR036213">
    <property type="entry name" value="Calpain_III_sf"/>
</dbReference>
<comment type="similarity">
    <text evidence="1">Belongs to the peptidase C2 family.</text>
</comment>
<organism evidence="3 4">
    <name type="scientific">Mytilus galloprovincialis</name>
    <name type="common">Mediterranean mussel</name>
    <dbReference type="NCBI Taxonomy" id="29158"/>
    <lineage>
        <taxon>Eukaryota</taxon>
        <taxon>Metazoa</taxon>
        <taxon>Spiralia</taxon>
        <taxon>Lophotrochozoa</taxon>
        <taxon>Mollusca</taxon>
        <taxon>Bivalvia</taxon>
        <taxon>Autobranchia</taxon>
        <taxon>Pteriomorphia</taxon>
        <taxon>Mytilida</taxon>
        <taxon>Mytiloidea</taxon>
        <taxon>Mytilidae</taxon>
        <taxon>Mytilinae</taxon>
        <taxon>Mytilus</taxon>
    </lineage>
</organism>
<reference evidence="3 4" key="1">
    <citation type="journal article" date="2016" name="PLoS ONE">
        <title>A First Insight into the Genome of the Filter-Feeder Mussel Mytilus galloprovincialis.</title>
        <authorList>
            <person name="Murgarella M."/>
            <person name="Puiu D."/>
            <person name="Novoa B."/>
            <person name="Figueras A."/>
            <person name="Posada D."/>
            <person name="Canchaya C."/>
        </authorList>
    </citation>
    <scope>NUCLEOTIDE SEQUENCE [LARGE SCALE GENOMIC DNA]</scope>
    <source>
        <tissue evidence="3">Muscle</tissue>
    </source>
</reference>
<dbReference type="InterPro" id="IPR022684">
    <property type="entry name" value="Calpain_cysteine_protease"/>
</dbReference>
<dbReference type="AlphaFoldDB" id="A0A3L5TTF3"/>
<proteinExistence type="inferred from homology"/>
<evidence type="ECO:0000313" key="3">
    <source>
        <dbReference type="EMBL" id="OPL33206.1"/>
    </source>
</evidence>
<dbReference type="SMR" id="A0A3L5TTF3"/>
<accession>A0A3L5TTF3</accession>
<dbReference type="GO" id="GO:0004198">
    <property type="term" value="F:calcium-dependent cysteine-type endopeptidase activity"/>
    <property type="evidence" value="ECO:0007669"/>
    <property type="project" value="InterPro"/>
</dbReference>
<evidence type="ECO:0000313" key="4">
    <source>
        <dbReference type="Proteomes" id="UP000266721"/>
    </source>
</evidence>
<keyword evidence="4" id="KW-1185">Reference proteome</keyword>
<dbReference type="PANTHER" id="PTHR10183">
    <property type="entry name" value="CALPAIN"/>
    <property type="match status" value="1"/>
</dbReference>
<feature type="domain" description="Peptidase C2 calpain" evidence="2">
    <location>
        <begin position="2"/>
        <end position="112"/>
    </location>
</feature>
<dbReference type="SMART" id="SM00720">
    <property type="entry name" value="calpain_III"/>
    <property type="match status" value="1"/>
</dbReference>
<comment type="caution">
    <text evidence="3">The sequence shown here is derived from an EMBL/GenBank/DDBJ whole genome shotgun (WGS) entry which is preliminary data.</text>
</comment>
<dbReference type="GO" id="GO:0006508">
    <property type="term" value="P:proteolysis"/>
    <property type="evidence" value="ECO:0007669"/>
    <property type="project" value="InterPro"/>
</dbReference>
<feature type="non-terminal residue" evidence="3">
    <location>
        <position position="1"/>
    </location>
</feature>
<evidence type="ECO:0000256" key="1">
    <source>
        <dbReference type="ARBA" id="ARBA00007623"/>
    </source>
</evidence>
<name>A0A3L5TTF3_MYTGA</name>
<dbReference type="GO" id="GO:0005737">
    <property type="term" value="C:cytoplasm"/>
    <property type="evidence" value="ECO:0007669"/>
    <property type="project" value="TreeGrafter"/>
</dbReference>
<gene>
    <name evidence="3" type="ORF">AM593_08224</name>
</gene>
<dbReference type="Gene3D" id="2.60.120.380">
    <property type="match status" value="1"/>
</dbReference>
<evidence type="ECO:0000259" key="2">
    <source>
        <dbReference type="SMART" id="SM00720"/>
    </source>
</evidence>
<dbReference type="InterPro" id="IPR022683">
    <property type="entry name" value="Calpain_III"/>
</dbReference>
<feature type="non-terminal residue" evidence="3">
    <location>
        <position position="112"/>
    </location>
</feature>
<sequence length="112" mass="13103">LSDRDEDGDNVCSLVIQLMQKDGRKLKQFGKKNQHIGFFVYQNLKSHPLPLKKEFFDNNQSVQSSGLFIDSRQIIKRLTLPRGQYVVIPCTWDINEEAGFYLRFFFENQNTA</sequence>
<dbReference type="EMBL" id="KV584187">
    <property type="protein sequence ID" value="OPL33206.1"/>
    <property type="molecule type" value="Genomic_DNA"/>
</dbReference>